<gene>
    <name evidence="1" type="ORF">GCM10007384_03650</name>
</gene>
<evidence type="ECO:0000313" key="1">
    <source>
        <dbReference type="EMBL" id="GGX05224.1"/>
    </source>
</evidence>
<organism evidence="1 2">
    <name type="scientific">Aquimarina muelleri</name>
    <dbReference type="NCBI Taxonomy" id="279356"/>
    <lineage>
        <taxon>Bacteria</taxon>
        <taxon>Pseudomonadati</taxon>
        <taxon>Bacteroidota</taxon>
        <taxon>Flavobacteriia</taxon>
        <taxon>Flavobacteriales</taxon>
        <taxon>Flavobacteriaceae</taxon>
        <taxon>Aquimarina</taxon>
    </lineage>
</organism>
<reference evidence="1 2" key="1">
    <citation type="journal article" date="2014" name="Int. J. Syst. Evol. Microbiol.">
        <title>Complete genome sequence of Corynebacterium casei LMG S-19264T (=DSM 44701T), isolated from a smear-ripened cheese.</title>
        <authorList>
            <consortium name="US DOE Joint Genome Institute (JGI-PGF)"/>
            <person name="Walter F."/>
            <person name="Albersmeier A."/>
            <person name="Kalinowski J."/>
            <person name="Ruckert C."/>
        </authorList>
    </citation>
    <scope>NUCLEOTIDE SEQUENCE [LARGE SCALE GENOMIC DNA]</scope>
    <source>
        <strain evidence="1 2">KCTC 12285</strain>
    </source>
</reference>
<name>A0A918JSB1_9FLAO</name>
<accession>A0A918JSB1</accession>
<dbReference type="EMBL" id="BMWS01000002">
    <property type="protein sequence ID" value="GGX05224.1"/>
    <property type="molecule type" value="Genomic_DNA"/>
</dbReference>
<sequence length="203" mass="23236">MRNFLLGVLITAFLAFGIKYFIDQSNTRKTEVASSGLIRDQIKNTGKLVVTEGYFSDIITYKDGKTYFNLITSEKKIIVLVNANVQVSYDLRKIEHHIDPETKTVTITKIPEAEININPEITYHDIQEGIINKFSTDDHNTVRKIVIEKLNKKVKKSTLVTNSKNRLISELQKIYLVTNSLGWTLKYKDISIDSQKGIEKLIK</sequence>
<evidence type="ECO:0008006" key="3">
    <source>
        <dbReference type="Google" id="ProtNLM"/>
    </source>
</evidence>
<dbReference type="InterPro" id="IPR025324">
    <property type="entry name" value="DUF4230"/>
</dbReference>
<comment type="caution">
    <text evidence="1">The sequence shown here is derived from an EMBL/GenBank/DDBJ whole genome shotgun (WGS) entry which is preliminary data.</text>
</comment>
<dbReference type="Proteomes" id="UP000601108">
    <property type="component" value="Unassembled WGS sequence"/>
</dbReference>
<protein>
    <recommendedName>
        <fullName evidence="3">DUF4230 domain-containing protein</fullName>
    </recommendedName>
</protein>
<dbReference type="Pfam" id="PF14014">
    <property type="entry name" value="DUF4230"/>
    <property type="match status" value="1"/>
</dbReference>
<dbReference type="AlphaFoldDB" id="A0A918JSB1"/>
<evidence type="ECO:0000313" key="2">
    <source>
        <dbReference type="Proteomes" id="UP000601108"/>
    </source>
</evidence>
<dbReference type="RefSeq" id="WP_027410862.1">
    <property type="nucleotide sequence ID" value="NZ_BMWS01000002.1"/>
</dbReference>
<keyword evidence="2" id="KW-1185">Reference proteome</keyword>
<proteinExistence type="predicted"/>